<reference evidence="2" key="3">
    <citation type="submission" date="2019-09" db="EMBL/GenBank/DDBJ databases">
        <authorList>
            <person name="Zhang D.-C."/>
        </authorList>
    </citation>
    <scope>NUCLEOTIDE SEQUENCE</scope>
    <source>
        <strain evidence="2">RU-4-M-4</strain>
    </source>
</reference>
<dbReference type="Proteomes" id="UP000322315">
    <property type="component" value="Unassembled WGS sequence"/>
</dbReference>
<keyword evidence="1" id="KW-0812">Transmembrane</keyword>
<feature type="transmembrane region" description="Helical" evidence="1">
    <location>
        <begin position="33"/>
        <end position="50"/>
    </location>
</feature>
<reference evidence="2 5" key="1">
    <citation type="journal article" date="2015" name="Int. J. Syst. Evol. Microbiol.">
        <title>Algibacter amylolyticus sp. nov., isolated from intertidal sediment.</title>
        <authorList>
            <person name="Zhang D.C."/>
            <person name="Wu J."/>
            <person name="Neuner K."/>
            <person name="Yao J."/>
            <person name="Margesin R."/>
        </authorList>
    </citation>
    <scope>NUCLEOTIDE SEQUENCE [LARGE SCALE GENOMIC DNA]</scope>
    <source>
        <strain evidence="2 5">RU-4-M-4</strain>
    </source>
</reference>
<comment type="caution">
    <text evidence="2">The sequence shown here is derived from an EMBL/GenBank/DDBJ whole genome shotgun (WGS) entry which is preliminary data.</text>
</comment>
<gene>
    <name evidence="2" type="ORF">F2B50_08645</name>
    <name evidence="3" type="ORF">FPF71_08645</name>
</gene>
<proteinExistence type="predicted"/>
<feature type="transmembrane region" description="Helical" evidence="1">
    <location>
        <begin position="120"/>
        <end position="136"/>
    </location>
</feature>
<evidence type="ECO:0008006" key="6">
    <source>
        <dbReference type="Google" id="ProtNLM"/>
    </source>
</evidence>
<evidence type="ECO:0000313" key="5">
    <source>
        <dbReference type="Proteomes" id="UP000322315"/>
    </source>
</evidence>
<evidence type="ECO:0000313" key="2">
    <source>
        <dbReference type="EMBL" id="KAA5824742.1"/>
    </source>
</evidence>
<dbReference type="OrthoDB" id="1443753at2"/>
<evidence type="ECO:0000256" key="1">
    <source>
        <dbReference type="SAM" id="Phobius"/>
    </source>
</evidence>
<feature type="transmembrane region" description="Helical" evidence="1">
    <location>
        <begin position="182"/>
        <end position="203"/>
    </location>
</feature>
<keyword evidence="1" id="KW-0472">Membrane</keyword>
<keyword evidence="4" id="KW-1185">Reference proteome</keyword>
<feature type="transmembrane region" description="Helical" evidence="1">
    <location>
        <begin position="156"/>
        <end position="175"/>
    </location>
</feature>
<evidence type="ECO:0000313" key="4">
    <source>
        <dbReference type="Proteomes" id="UP000315145"/>
    </source>
</evidence>
<protein>
    <recommendedName>
        <fullName evidence="6">Lysoplasmalogenase</fullName>
    </recommendedName>
</protein>
<keyword evidence="1" id="KW-1133">Transmembrane helix</keyword>
<feature type="transmembrane region" description="Helical" evidence="1">
    <location>
        <begin position="90"/>
        <end position="108"/>
    </location>
</feature>
<organism evidence="2 5">
    <name type="scientific">Algibacter amylolyticus</name>
    <dbReference type="NCBI Taxonomy" id="1608400"/>
    <lineage>
        <taxon>Bacteria</taxon>
        <taxon>Pseudomonadati</taxon>
        <taxon>Bacteroidota</taxon>
        <taxon>Flavobacteriia</taxon>
        <taxon>Flavobacteriales</taxon>
        <taxon>Flavobacteriaceae</taxon>
        <taxon>Algibacter</taxon>
    </lineage>
</organism>
<dbReference type="EMBL" id="VWRS01000005">
    <property type="protein sequence ID" value="KAA5824742.1"/>
    <property type="molecule type" value="Genomic_DNA"/>
</dbReference>
<reference evidence="3 4" key="2">
    <citation type="submission" date="2019-07" db="EMBL/GenBank/DDBJ databases">
        <title>Algibacter marinivivus sp. nov., isolated from the surface of a marine red alga.</title>
        <authorList>
            <person name="Zhong X."/>
            <person name="Xu W."/>
            <person name="Zhang Y."/>
            <person name="Zhang Q."/>
            <person name="Du Z."/>
        </authorList>
    </citation>
    <scope>NUCLEOTIDE SEQUENCE [LARGE SCALE GENOMIC DNA]</scope>
    <source>
        <strain evidence="3 4">RU-4-M-4</strain>
    </source>
</reference>
<dbReference type="EMBL" id="VMBF01000005">
    <property type="protein sequence ID" value="TSJ75907.1"/>
    <property type="molecule type" value="Genomic_DNA"/>
</dbReference>
<sequence length="243" mass="28640">MLKPKFLVGIVLMCYVLFTVCEFNGNETLALDLHSLLVPFITIGYSFYVYPKDNLFWAFLICYSLSDLLTIMMGKITFSSQMFANDFEYFVGNSLYILAYIFLIVRIVRLTNFVYVFKNLKIHSIVLVFLNVYLFYALTGFIEPNLIYQADYYFEFIYNVIVLTLFFVGMINFFCRDNRKSLFIFLGSLSIVLSEVMDIAYIYIDDRHLLNFLSTTFMLLAFNLFYYQTSLPNVDNKVNNFIY</sequence>
<feature type="transmembrane region" description="Helical" evidence="1">
    <location>
        <begin position="57"/>
        <end position="78"/>
    </location>
</feature>
<evidence type="ECO:0000313" key="3">
    <source>
        <dbReference type="EMBL" id="TSJ75907.1"/>
    </source>
</evidence>
<name>A0A5M7B5P3_9FLAO</name>
<accession>A0A5M7B5P3</accession>
<dbReference type="Proteomes" id="UP000315145">
    <property type="component" value="Unassembled WGS sequence"/>
</dbReference>
<dbReference type="RefSeq" id="WP_144116287.1">
    <property type="nucleotide sequence ID" value="NZ_JACHGE010000006.1"/>
</dbReference>
<feature type="transmembrane region" description="Helical" evidence="1">
    <location>
        <begin position="209"/>
        <end position="227"/>
    </location>
</feature>
<dbReference type="AlphaFoldDB" id="A0A5M7B5P3"/>